<protein>
    <submittedName>
        <fullName evidence="3">Phosphodiester glycosidase family protein</fullName>
    </submittedName>
</protein>
<proteinExistence type="predicted"/>
<dbReference type="Pfam" id="PF09992">
    <property type="entry name" value="NAGPA"/>
    <property type="match status" value="1"/>
</dbReference>
<evidence type="ECO:0000259" key="2">
    <source>
        <dbReference type="Pfam" id="PF09992"/>
    </source>
</evidence>
<dbReference type="KEGG" id="aio:EXH44_06980"/>
<feature type="chain" id="PRO_5020669392" evidence="1">
    <location>
        <begin position="25"/>
        <end position="258"/>
    </location>
</feature>
<accession>A0A4P7CJ40</accession>
<dbReference type="PANTHER" id="PTHR40446">
    <property type="entry name" value="N-ACETYLGLUCOSAMINE-1-PHOSPHODIESTER ALPHA-N-ACETYLGLUCOSAMINIDASE"/>
    <property type="match status" value="1"/>
</dbReference>
<dbReference type="PANTHER" id="PTHR40446:SF2">
    <property type="entry name" value="N-ACETYLGLUCOSAMINE-1-PHOSPHODIESTER ALPHA-N-ACETYLGLUCOSAMINIDASE"/>
    <property type="match status" value="1"/>
</dbReference>
<dbReference type="AlphaFoldDB" id="A0A4P7CJ40"/>
<dbReference type="Proteomes" id="UP000294444">
    <property type="component" value="Chromosome"/>
</dbReference>
<organism evidence="3 4">
    <name type="scientific">Actinobacillus indolicus</name>
    <dbReference type="NCBI Taxonomy" id="51049"/>
    <lineage>
        <taxon>Bacteria</taxon>
        <taxon>Pseudomonadati</taxon>
        <taxon>Pseudomonadota</taxon>
        <taxon>Gammaproteobacteria</taxon>
        <taxon>Pasteurellales</taxon>
        <taxon>Pasteurellaceae</taxon>
        <taxon>Actinobacillus</taxon>
    </lineage>
</organism>
<dbReference type="EMBL" id="CP038145">
    <property type="protein sequence ID" value="QBQ63994.1"/>
    <property type="molecule type" value="Genomic_DNA"/>
</dbReference>
<gene>
    <name evidence="3" type="ORF">EXH44_06980</name>
</gene>
<evidence type="ECO:0000256" key="1">
    <source>
        <dbReference type="SAM" id="SignalP"/>
    </source>
</evidence>
<name>A0A4P7CJ40_9PAST</name>
<keyword evidence="1" id="KW-0732">Signal</keyword>
<feature type="signal peptide" evidence="1">
    <location>
        <begin position="1"/>
        <end position="24"/>
    </location>
</feature>
<keyword evidence="3" id="KW-0326">Glycosidase</keyword>
<dbReference type="GO" id="GO:0016798">
    <property type="term" value="F:hydrolase activity, acting on glycosyl bonds"/>
    <property type="evidence" value="ECO:0007669"/>
    <property type="project" value="UniProtKB-KW"/>
</dbReference>
<reference evidence="3 4" key="1">
    <citation type="submission" date="2019-03" db="EMBL/GenBank/DDBJ databases">
        <authorList>
            <person name="Che Y."/>
            <person name="Zhou L."/>
        </authorList>
    </citation>
    <scope>NUCLEOTIDE SEQUENCE [LARGE SCALE GENOMIC DNA]</scope>
    <source>
        <strain evidence="3 4">AIFJ1607</strain>
    </source>
</reference>
<evidence type="ECO:0000313" key="3">
    <source>
        <dbReference type="EMBL" id="QBQ63994.1"/>
    </source>
</evidence>
<evidence type="ECO:0000313" key="4">
    <source>
        <dbReference type="Proteomes" id="UP000294444"/>
    </source>
</evidence>
<feature type="domain" description="Phosphodiester glycosidase" evidence="2">
    <location>
        <begin position="75"/>
        <end position="255"/>
    </location>
</feature>
<keyword evidence="4" id="KW-1185">Reference proteome</keyword>
<keyword evidence="3" id="KW-0378">Hydrolase</keyword>
<sequence length="258" mass="28753">MGSCIATIMKKLLLFLIFIPTVQAETHSACLKIYTESSYIHIAQINLSCPTLKIIGSSPLDKGTTVSEFAQRYQTDVAINANFFKKDLTPLGLTITNGIHWKNTKDTRTRTLFACDTKNHCIIENKNQMSKINTKWQTVISGWQYFEPKSGQFECATNDRIGCSQDIFSAKHPRTMIGLNEKQNLLYLVVVEGRQLGFRGMTLTELAQLAQSLDLTKAINLDGGGSSTIVVKNKRLSALPFLQSSEREVGSHFGIKVE</sequence>
<dbReference type="InterPro" id="IPR018711">
    <property type="entry name" value="NAGPA"/>
</dbReference>